<dbReference type="InterPro" id="IPR029063">
    <property type="entry name" value="SAM-dependent_MTases_sf"/>
</dbReference>
<gene>
    <name evidence="2" type="ORF">SK128_013970</name>
</gene>
<dbReference type="PANTHER" id="PTHR34009">
    <property type="entry name" value="PROTEIN STAR"/>
    <property type="match status" value="1"/>
</dbReference>
<dbReference type="InterPro" id="IPR053202">
    <property type="entry name" value="EGF_Rcpt_Signaling_Reg"/>
</dbReference>
<keyword evidence="3" id="KW-1185">Reference proteome</keyword>
<organism evidence="2 3">
    <name type="scientific">Halocaridina rubra</name>
    <name type="common">Hawaiian red shrimp</name>
    <dbReference type="NCBI Taxonomy" id="373956"/>
    <lineage>
        <taxon>Eukaryota</taxon>
        <taxon>Metazoa</taxon>
        <taxon>Ecdysozoa</taxon>
        <taxon>Arthropoda</taxon>
        <taxon>Crustacea</taxon>
        <taxon>Multicrustacea</taxon>
        <taxon>Malacostraca</taxon>
        <taxon>Eumalacostraca</taxon>
        <taxon>Eucarida</taxon>
        <taxon>Decapoda</taxon>
        <taxon>Pleocyemata</taxon>
        <taxon>Caridea</taxon>
        <taxon>Atyoidea</taxon>
        <taxon>Atyidae</taxon>
        <taxon>Halocaridina</taxon>
    </lineage>
</organism>
<dbReference type="GO" id="GO:0005794">
    <property type="term" value="C:Golgi apparatus"/>
    <property type="evidence" value="ECO:0007669"/>
    <property type="project" value="TreeGrafter"/>
</dbReference>
<feature type="domain" description="Methyltransferase FkbM" evidence="1">
    <location>
        <begin position="17"/>
        <end position="105"/>
    </location>
</feature>
<dbReference type="Gene3D" id="3.40.50.150">
    <property type="entry name" value="Vaccinia Virus protein VP39"/>
    <property type="match status" value="1"/>
</dbReference>
<dbReference type="GO" id="GO:0006888">
    <property type="term" value="P:endoplasmic reticulum to Golgi vesicle-mediated transport"/>
    <property type="evidence" value="ECO:0007669"/>
    <property type="project" value="TreeGrafter"/>
</dbReference>
<dbReference type="EMBL" id="JAXCGZ010002696">
    <property type="protein sequence ID" value="KAK7083659.1"/>
    <property type="molecule type" value="Genomic_DNA"/>
</dbReference>
<dbReference type="GO" id="GO:0005789">
    <property type="term" value="C:endoplasmic reticulum membrane"/>
    <property type="evidence" value="ECO:0007669"/>
    <property type="project" value="TreeGrafter"/>
</dbReference>
<dbReference type="SUPFAM" id="SSF53335">
    <property type="entry name" value="S-adenosyl-L-methionine-dependent methyltransferases"/>
    <property type="match status" value="1"/>
</dbReference>
<evidence type="ECO:0000313" key="3">
    <source>
        <dbReference type="Proteomes" id="UP001381693"/>
    </source>
</evidence>
<sequence>VSGNFGVLSHIEDGNTAEEKEKEEANAVNEETVQVKSIPLYSILLALNVSVVDFLSLDIESFEVKVIKTIPFDKIKFRLMCIEFNHIPEGLPHLTEYMTSKGYKFLGKKGIDAWYGWPSLLKETMKTKKT</sequence>
<evidence type="ECO:0000259" key="1">
    <source>
        <dbReference type="Pfam" id="PF05050"/>
    </source>
</evidence>
<dbReference type="PANTHER" id="PTHR34009:SF2">
    <property type="entry name" value="PROTEIN STAR"/>
    <property type="match status" value="1"/>
</dbReference>
<dbReference type="Pfam" id="PF05050">
    <property type="entry name" value="Methyltransf_21"/>
    <property type="match status" value="1"/>
</dbReference>
<evidence type="ECO:0000313" key="2">
    <source>
        <dbReference type="EMBL" id="KAK7083659.1"/>
    </source>
</evidence>
<accession>A0AAN8XT22</accession>
<dbReference type="Proteomes" id="UP001381693">
    <property type="component" value="Unassembled WGS sequence"/>
</dbReference>
<comment type="caution">
    <text evidence="2">The sequence shown here is derived from an EMBL/GenBank/DDBJ whole genome shotgun (WGS) entry which is preliminary data.</text>
</comment>
<reference evidence="2 3" key="1">
    <citation type="submission" date="2023-11" db="EMBL/GenBank/DDBJ databases">
        <title>Halocaridina rubra genome assembly.</title>
        <authorList>
            <person name="Smith C."/>
        </authorList>
    </citation>
    <scope>NUCLEOTIDE SEQUENCE [LARGE SCALE GENOMIC DNA]</scope>
    <source>
        <strain evidence="2">EP-1</strain>
        <tissue evidence="2">Whole</tissue>
    </source>
</reference>
<protein>
    <recommendedName>
        <fullName evidence="1">Methyltransferase FkbM domain-containing protein</fullName>
    </recommendedName>
</protein>
<dbReference type="GO" id="GO:0016197">
    <property type="term" value="P:endosomal transport"/>
    <property type="evidence" value="ECO:0007669"/>
    <property type="project" value="TreeGrafter"/>
</dbReference>
<feature type="non-terminal residue" evidence="2">
    <location>
        <position position="1"/>
    </location>
</feature>
<name>A0AAN8XT22_HALRR</name>
<dbReference type="GO" id="GO:0005886">
    <property type="term" value="C:plasma membrane"/>
    <property type="evidence" value="ECO:0007669"/>
    <property type="project" value="TreeGrafter"/>
</dbReference>
<proteinExistence type="predicted"/>
<dbReference type="AlphaFoldDB" id="A0AAN8XT22"/>
<dbReference type="InterPro" id="IPR006342">
    <property type="entry name" value="FkbM_mtfrase"/>
</dbReference>
<dbReference type="GO" id="GO:0031902">
    <property type="term" value="C:late endosome membrane"/>
    <property type="evidence" value="ECO:0007669"/>
    <property type="project" value="TreeGrafter"/>
</dbReference>